<dbReference type="EMBL" id="WMFA01000004">
    <property type="protein sequence ID" value="MYL71640.1"/>
    <property type="molecule type" value="Genomic_DNA"/>
</dbReference>
<comment type="caution">
    <text evidence="2">The sequence shown here is derived from an EMBL/GenBank/DDBJ whole genome shotgun (WGS) entry which is preliminary data.</text>
</comment>
<protein>
    <recommendedName>
        <fullName evidence="4">General stress protein</fullName>
    </recommendedName>
</protein>
<dbReference type="AlphaFoldDB" id="A0A845FCH6"/>
<feature type="transmembrane region" description="Helical" evidence="1">
    <location>
        <begin position="95"/>
        <end position="111"/>
    </location>
</feature>
<evidence type="ECO:0008006" key="4">
    <source>
        <dbReference type="Google" id="ProtNLM"/>
    </source>
</evidence>
<sequence>MKKSLESKFFRLFTGEGTALALFLLMYISMLEKINIMQPFLFTPLSIFCFFLLEWVLFQGTVYWFLKWRRISLTKKTRLDELQYRWFDWLKKSNLLLLSIAGGFLIYQWVFSSTGNWWALFLFVFAAGEHINYYHIRLSYQTKEEWRDWKSRGWQRSLLARELSKHKRRPSSTHGRF</sequence>
<evidence type="ECO:0000313" key="3">
    <source>
        <dbReference type="Proteomes" id="UP000450457"/>
    </source>
</evidence>
<name>A0A845FCH6_9BACI</name>
<evidence type="ECO:0000313" key="2">
    <source>
        <dbReference type="EMBL" id="MYL71640.1"/>
    </source>
</evidence>
<dbReference type="Proteomes" id="UP000450457">
    <property type="component" value="Unassembled WGS sequence"/>
</dbReference>
<dbReference type="RefSeq" id="WP_160914479.1">
    <property type="nucleotide sequence ID" value="NZ_WMFA01000004.1"/>
</dbReference>
<feature type="transmembrane region" description="Helical" evidence="1">
    <location>
        <begin position="12"/>
        <end position="30"/>
    </location>
</feature>
<dbReference type="GeneID" id="78007785"/>
<keyword evidence="1" id="KW-0812">Transmembrane</keyword>
<gene>
    <name evidence="2" type="ORF">GLW00_12300</name>
</gene>
<keyword evidence="1" id="KW-1133">Transmembrane helix</keyword>
<dbReference type="OrthoDB" id="4826010at2"/>
<feature type="transmembrane region" description="Helical" evidence="1">
    <location>
        <begin position="42"/>
        <end position="66"/>
    </location>
</feature>
<reference evidence="2 3" key="1">
    <citation type="submission" date="2019-11" db="EMBL/GenBank/DDBJ databases">
        <title>Genome sequences of 17 halophilic strains isolated from different environments.</title>
        <authorList>
            <person name="Furrow R.E."/>
        </authorList>
    </citation>
    <scope>NUCLEOTIDE SEQUENCE [LARGE SCALE GENOMIC DNA]</scope>
    <source>
        <strain evidence="2 3">SL-4</strain>
    </source>
</reference>
<evidence type="ECO:0000256" key="1">
    <source>
        <dbReference type="SAM" id="Phobius"/>
    </source>
</evidence>
<keyword evidence="1" id="KW-0472">Membrane</keyword>
<organism evidence="2 3">
    <name type="scientific">Halobacillus litoralis</name>
    <dbReference type="NCBI Taxonomy" id="45668"/>
    <lineage>
        <taxon>Bacteria</taxon>
        <taxon>Bacillati</taxon>
        <taxon>Bacillota</taxon>
        <taxon>Bacilli</taxon>
        <taxon>Bacillales</taxon>
        <taxon>Bacillaceae</taxon>
        <taxon>Halobacillus</taxon>
    </lineage>
</organism>
<proteinExistence type="predicted"/>
<accession>A0A845FCH6</accession>
<feature type="transmembrane region" description="Helical" evidence="1">
    <location>
        <begin position="117"/>
        <end position="136"/>
    </location>
</feature>